<evidence type="ECO:0000313" key="1">
    <source>
        <dbReference type="EMBL" id="CAD7580189.1"/>
    </source>
</evidence>
<dbReference type="EMBL" id="OE197536">
    <property type="protein sequence ID" value="CAD7580189.1"/>
    <property type="molecule type" value="Genomic_DNA"/>
</dbReference>
<sequence length="54" mass="6419">MNQTLFGIVQSLKQLKTDVVSEERLKTYDVDHYRKVVFDLENKITLFKKTSSQR</sequence>
<protein>
    <submittedName>
        <fullName evidence="1">(California timema) hypothetical protein</fullName>
    </submittedName>
</protein>
<reference evidence="1" key="1">
    <citation type="submission" date="2020-11" db="EMBL/GenBank/DDBJ databases">
        <authorList>
            <person name="Tran Van P."/>
        </authorList>
    </citation>
    <scope>NUCLEOTIDE SEQUENCE</scope>
</reference>
<dbReference type="AlphaFoldDB" id="A0A7R9PEF1"/>
<name>A0A7R9PEF1_TIMCA</name>
<proteinExistence type="predicted"/>
<gene>
    <name evidence="1" type="ORF">TCMB3V08_LOCUS12722</name>
</gene>
<accession>A0A7R9PEF1</accession>
<organism evidence="1">
    <name type="scientific">Timema californicum</name>
    <name type="common">California timema</name>
    <name type="synonym">Walking stick</name>
    <dbReference type="NCBI Taxonomy" id="61474"/>
    <lineage>
        <taxon>Eukaryota</taxon>
        <taxon>Metazoa</taxon>
        <taxon>Ecdysozoa</taxon>
        <taxon>Arthropoda</taxon>
        <taxon>Hexapoda</taxon>
        <taxon>Insecta</taxon>
        <taxon>Pterygota</taxon>
        <taxon>Neoptera</taxon>
        <taxon>Polyneoptera</taxon>
        <taxon>Phasmatodea</taxon>
        <taxon>Timematodea</taxon>
        <taxon>Timematoidea</taxon>
        <taxon>Timematidae</taxon>
        <taxon>Timema</taxon>
    </lineage>
</organism>